<evidence type="ECO:0000313" key="2">
    <source>
        <dbReference type="Proteomes" id="UP000781932"/>
    </source>
</evidence>
<name>A0A9P6HVX0_9PEZI</name>
<dbReference type="GeneID" id="62167412"/>
<dbReference type="OrthoDB" id="4847809at2759"/>
<dbReference type="AlphaFoldDB" id="A0A9P6HVX0"/>
<reference evidence="1" key="2">
    <citation type="submission" date="2020-11" db="EMBL/GenBank/DDBJ databases">
        <title>Whole genome sequencing of Colletotrichum sp.</title>
        <authorList>
            <person name="Li H."/>
        </authorList>
    </citation>
    <scope>NUCLEOTIDE SEQUENCE</scope>
    <source>
        <strain evidence="1">CkLH20</strain>
    </source>
</reference>
<evidence type="ECO:0000313" key="1">
    <source>
        <dbReference type="EMBL" id="KAF9870952.1"/>
    </source>
</evidence>
<comment type="caution">
    <text evidence="1">The sequence shown here is derived from an EMBL/GenBank/DDBJ whole genome shotgun (WGS) entry which is preliminary data.</text>
</comment>
<accession>A0A9P6HVX0</accession>
<dbReference type="EMBL" id="JAATWM020000049">
    <property type="protein sequence ID" value="KAF9870952.1"/>
    <property type="molecule type" value="Genomic_DNA"/>
</dbReference>
<gene>
    <name evidence="1" type="ORF">CkaCkLH20_11624</name>
</gene>
<organism evidence="1 2">
    <name type="scientific">Colletotrichum karsti</name>
    <dbReference type="NCBI Taxonomy" id="1095194"/>
    <lineage>
        <taxon>Eukaryota</taxon>
        <taxon>Fungi</taxon>
        <taxon>Dikarya</taxon>
        <taxon>Ascomycota</taxon>
        <taxon>Pezizomycotina</taxon>
        <taxon>Sordariomycetes</taxon>
        <taxon>Hypocreomycetidae</taxon>
        <taxon>Glomerellales</taxon>
        <taxon>Glomerellaceae</taxon>
        <taxon>Colletotrichum</taxon>
        <taxon>Colletotrichum boninense species complex</taxon>
    </lineage>
</organism>
<reference evidence="1" key="1">
    <citation type="submission" date="2020-03" db="EMBL/GenBank/DDBJ databases">
        <authorList>
            <person name="He L."/>
        </authorList>
    </citation>
    <scope>NUCLEOTIDE SEQUENCE</scope>
    <source>
        <strain evidence="1">CkLH20</strain>
    </source>
</reference>
<keyword evidence="2" id="KW-1185">Reference proteome</keyword>
<dbReference type="Proteomes" id="UP000781932">
    <property type="component" value="Unassembled WGS sequence"/>
</dbReference>
<dbReference type="RefSeq" id="XP_038740413.1">
    <property type="nucleotide sequence ID" value="XM_038894338.1"/>
</dbReference>
<protein>
    <submittedName>
        <fullName evidence="1">Uncharacterized protein</fullName>
    </submittedName>
</protein>
<sequence length="144" mass="15528">MEAVSIVEPHEGPKVDSASIISLDVGIKLASNSNSDQNHIPKLDPVPDQVGVEVEVKLPPPPPPPPTKAPRNSPLDWLYYSVQYPAGEISVDSISPSNVPVTTKDGFETLCSYNWVDDEVPTIYVPGKSMQANPTDTPPSEFAH</sequence>
<proteinExistence type="predicted"/>